<organism evidence="3 4">
    <name type="scientific">Geochorda subterranea</name>
    <dbReference type="NCBI Taxonomy" id="3109564"/>
    <lineage>
        <taxon>Bacteria</taxon>
        <taxon>Bacillati</taxon>
        <taxon>Bacillota</taxon>
        <taxon>Limnochordia</taxon>
        <taxon>Limnochordales</taxon>
        <taxon>Geochordaceae</taxon>
        <taxon>Geochorda</taxon>
    </lineage>
</organism>
<dbReference type="InterPro" id="IPR005149">
    <property type="entry name" value="Tscrpt_reg_PadR_N"/>
</dbReference>
<keyword evidence="4" id="KW-1185">Reference proteome</keyword>
<gene>
    <name evidence="3" type="ORF">VLY81_00805</name>
</gene>
<proteinExistence type="predicted"/>
<protein>
    <submittedName>
        <fullName evidence="3">PadR family transcriptional regulator</fullName>
    </submittedName>
</protein>
<dbReference type="Pfam" id="PF03551">
    <property type="entry name" value="PadR"/>
    <property type="match status" value="1"/>
</dbReference>
<dbReference type="InterPro" id="IPR036390">
    <property type="entry name" value="WH_DNA-bd_sf"/>
</dbReference>
<dbReference type="InterPro" id="IPR052509">
    <property type="entry name" value="Metal_resp_DNA-bind_regulator"/>
</dbReference>
<name>A0ABZ1BRB3_9FIRM</name>
<dbReference type="EMBL" id="CP141614">
    <property type="protein sequence ID" value="WRP14743.1"/>
    <property type="molecule type" value="Genomic_DNA"/>
</dbReference>
<feature type="domain" description="Transcription regulator PadR N-terminal" evidence="2">
    <location>
        <begin position="5"/>
        <end position="75"/>
    </location>
</feature>
<dbReference type="PANTHER" id="PTHR33169">
    <property type="entry name" value="PADR-FAMILY TRANSCRIPTIONAL REGULATOR"/>
    <property type="match status" value="1"/>
</dbReference>
<dbReference type="SUPFAM" id="SSF46785">
    <property type="entry name" value="Winged helix' DNA-binding domain"/>
    <property type="match status" value="1"/>
</dbReference>
<accession>A0ABZ1BRB3</accession>
<evidence type="ECO:0000313" key="3">
    <source>
        <dbReference type="EMBL" id="WRP14743.1"/>
    </source>
</evidence>
<dbReference type="RefSeq" id="WP_324669115.1">
    <property type="nucleotide sequence ID" value="NZ_CP141614.1"/>
</dbReference>
<evidence type="ECO:0000256" key="1">
    <source>
        <dbReference type="SAM" id="MobiDB-lite"/>
    </source>
</evidence>
<dbReference type="Gene3D" id="1.10.10.10">
    <property type="entry name" value="Winged helix-like DNA-binding domain superfamily/Winged helix DNA-binding domain"/>
    <property type="match status" value="1"/>
</dbReference>
<dbReference type="PANTHER" id="PTHR33169:SF14">
    <property type="entry name" value="TRANSCRIPTIONAL REGULATOR RV3488"/>
    <property type="match status" value="1"/>
</dbReference>
<sequence length="126" mass="14489">MLPWILLWLAESPSHGYELLERSAREGPAPRPPLPGSLYRWLRGLEGQGLVRSRWEAGETGPARRRYVLTDAGWVLLDRVALRLAQERRCLDEWLERYQHLRADRPAGDGQPPPFPPAPERFTQEG</sequence>
<evidence type="ECO:0000259" key="2">
    <source>
        <dbReference type="Pfam" id="PF03551"/>
    </source>
</evidence>
<feature type="region of interest" description="Disordered" evidence="1">
    <location>
        <begin position="102"/>
        <end position="126"/>
    </location>
</feature>
<dbReference type="Proteomes" id="UP001333102">
    <property type="component" value="Chromosome"/>
</dbReference>
<dbReference type="InterPro" id="IPR036388">
    <property type="entry name" value="WH-like_DNA-bd_sf"/>
</dbReference>
<reference evidence="4" key="1">
    <citation type="submission" date="2023-12" db="EMBL/GenBank/DDBJ databases">
        <title>Novel isolates from deep terrestrial aquifers shed light on the physiology and ecology of the class Limnochordia.</title>
        <authorList>
            <person name="Karnachuk O.V."/>
            <person name="Lukina A.P."/>
            <person name="Avakyan M.R."/>
            <person name="Kadnikov V."/>
            <person name="Begmatov S."/>
            <person name="Beletsky A.V."/>
            <person name="Mardanov A.V."/>
            <person name="Ravin N.V."/>
        </authorList>
    </citation>
    <scope>NUCLEOTIDE SEQUENCE [LARGE SCALE GENOMIC DNA]</scope>
    <source>
        <strain evidence="4">LN</strain>
    </source>
</reference>
<evidence type="ECO:0000313" key="4">
    <source>
        <dbReference type="Proteomes" id="UP001333102"/>
    </source>
</evidence>